<dbReference type="OrthoDB" id="15052at2157"/>
<name>A3DN89_STAMF</name>
<evidence type="ECO:0000313" key="1">
    <source>
        <dbReference type="EMBL" id="ABN70099.1"/>
    </source>
</evidence>
<dbReference type="eggNOG" id="arCOG08874">
    <property type="taxonomic scope" value="Archaea"/>
</dbReference>
<dbReference type="Proteomes" id="UP000000254">
    <property type="component" value="Chromosome"/>
</dbReference>
<dbReference type="HOGENOM" id="CLU_2565898_0_0_2"/>
<dbReference type="STRING" id="399550.Smar_1001"/>
<sequence length="81" mass="9477">MTIYWERCDFCGRYEPVKQCTLYPDLMVCIHCCLSCPKRKICPKPVWFIEFKIKTITKPGKIAKEADKTKVFQELLSKLGS</sequence>
<dbReference type="RefSeq" id="WP_011839290.1">
    <property type="nucleotide sequence ID" value="NC_009033.1"/>
</dbReference>
<accession>A3DN89</accession>
<keyword evidence="2" id="KW-1185">Reference proteome</keyword>
<dbReference type="KEGG" id="smr:Smar_1001"/>
<organism evidence="1 2">
    <name type="scientific">Staphylothermus marinus (strain ATCC 43588 / DSM 3639 / JCM 9404 / F1)</name>
    <dbReference type="NCBI Taxonomy" id="399550"/>
    <lineage>
        <taxon>Archaea</taxon>
        <taxon>Thermoproteota</taxon>
        <taxon>Thermoprotei</taxon>
        <taxon>Desulfurococcales</taxon>
        <taxon>Desulfurococcaceae</taxon>
        <taxon>Staphylothermus</taxon>
    </lineage>
</organism>
<evidence type="ECO:0000313" key="2">
    <source>
        <dbReference type="Proteomes" id="UP000000254"/>
    </source>
</evidence>
<gene>
    <name evidence="1" type="ordered locus">Smar_1001</name>
</gene>
<reference evidence="1 2" key="2">
    <citation type="journal article" date="2009" name="Stand. Genomic Sci.">
        <title>Complete genome sequence of Staphylothermus marinus Stetter and Fiala 1986 type strain F1.</title>
        <authorList>
            <person name="Anderson I.J."/>
            <person name="Sun H."/>
            <person name="Lapidus A."/>
            <person name="Copeland A."/>
            <person name="Glavina Del Rio T."/>
            <person name="Tice H."/>
            <person name="Dalin E."/>
            <person name="Lucas S."/>
            <person name="Barry K."/>
            <person name="Land M."/>
            <person name="Richardson P."/>
            <person name="Huber H."/>
            <person name="Kyrpides N.C."/>
        </authorList>
    </citation>
    <scope>NUCLEOTIDE SEQUENCE [LARGE SCALE GENOMIC DNA]</scope>
    <source>
        <strain evidence="2">ATCC 43588 / DSM 3639 / JCM 9404 / F1</strain>
    </source>
</reference>
<dbReference type="GeneID" id="4907962"/>
<reference evidence="2" key="1">
    <citation type="journal article" date="2009" name="BMC Genomics">
        <title>The complete genome sequence of Staphylothermus marinus reveals differences in sulfur metabolism among heterotrophic Crenarchaeota.</title>
        <authorList>
            <person name="Anderson I.J."/>
            <person name="Dharmarajan L."/>
            <person name="Rodriguez J."/>
            <person name="Hooper S."/>
            <person name="Porat I."/>
            <person name="Ulrich L.E."/>
            <person name="Elkins J.G."/>
            <person name="Mavromatis K."/>
            <person name="Sun H."/>
            <person name="Land M."/>
            <person name="Lapidus A."/>
            <person name="Lucas S."/>
            <person name="Barry K."/>
            <person name="Huber H."/>
            <person name="Zhulin I.B."/>
            <person name="Whitman W.B."/>
            <person name="Mukhopadhyay B."/>
            <person name="Woese C."/>
            <person name="Bristow J."/>
            <person name="Kyrpides N."/>
        </authorList>
    </citation>
    <scope>NUCLEOTIDE SEQUENCE [LARGE SCALE GENOMIC DNA]</scope>
    <source>
        <strain evidence="2">ATCC 43588 / DSM 3639 / JCM 9404 / F1</strain>
    </source>
</reference>
<proteinExistence type="predicted"/>
<protein>
    <submittedName>
        <fullName evidence="1">Uncharacterized protein</fullName>
    </submittedName>
</protein>
<dbReference type="AlphaFoldDB" id="A3DN89"/>
<dbReference type="EMBL" id="CP000575">
    <property type="protein sequence ID" value="ABN70099.1"/>
    <property type="molecule type" value="Genomic_DNA"/>
</dbReference>